<dbReference type="InterPro" id="IPR009839">
    <property type="entry name" value="SseB_N"/>
</dbReference>
<feature type="domain" description="SseB protein N-terminal" evidence="1">
    <location>
        <begin position="21"/>
        <end position="136"/>
    </location>
</feature>
<accession>A0A4R7BT53</accession>
<name>A0A4R7BT53_9HYPH</name>
<dbReference type="OrthoDB" id="8227595at2"/>
<dbReference type="RefSeq" id="WP_133774087.1">
    <property type="nucleotide sequence ID" value="NZ_SNZR01000016.1"/>
</dbReference>
<reference evidence="2 3" key="1">
    <citation type="submission" date="2019-03" db="EMBL/GenBank/DDBJ databases">
        <title>Genomic Encyclopedia of Type Strains, Phase IV (KMG-IV): sequencing the most valuable type-strain genomes for metagenomic binning, comparative biology and taxonomic classification.</title>
        <authorList>
            <person name="Goeker M."/>
        </authorList>
    </citation>
    <scope>NUCLEOTIDE SEQUENCE [LARGE SCALE GENOMIC DNA]</scope>
    <source>
        <strain evidence="2 3">DSM 25903</strain>
    </source>
</reference>
<protein>
    <submittedName>
        <fullName evidence="2">Type III secretion system (T3SS) SseB-like protein</fullName>
    </submittedName>
</protein>
<dbReference type="Pfam" id="PF07179">
    <property type="entry name" value="SseB"/>
    <property type="match status" value="1"/>
</dbReference>
<keyword evidence="3" id="KW-1185">Reference proteome</keyword>
<sequence>MTDDSIGTDAFSPQNDLEIELVRAAHEPHLRTAFMRDLLDREVYLALLLADGSRVETGADGRAIIPEGVRLELGAAERGGEPAVPFFSAPVRAQAFYQRDHVIAPDKVRDLLARHPGARFVLNPGSDYALDLDSDDAAALLRGGFTAH</sequence>
<comment type="caution">
    <text evidence="2">The sequence shown here is derived from an EMBL/GenBank/DDBJ whole genome shotgun (WGS) entry which is preliminary data.</text>
</comment>
<gene>
    <name evidence="2" type="ORF">EV668_4367</name>
</gene>
<evidence type="ECO:0000313" key="2">
    <source>
        <dbReference type="EMBL" id="TDR87287.1"/>
    </source>
</evidence>
<organism evidence="2 3">
    <name type="scientific">Enterovirga rhinocerotis</name>
    <dbReference type="NCBI Taxonomy" id="1339210"/>
    <lineage>
        <taxon>Bacteria</taxon>
        <taxon>Pseudomonadati</taxon>
        <taxon>Pseudomonadota</taxon>
        <taxon>Alphaproteobacteria</taxon>
        <taxon>Hyphomicrobiales</taxon>
        <taxon>Methylobacteriaceae</taxon>
        <taxon>Enterovirga</taxon>
    </lineage>
</organism>
<evidence type="ECO:0000259" key="1">
    <source>
        <dbReference type="Pfam" id="PF07179"/>
    </source>
</evidence>
<dbReference type="AlphaFoldDB" id="A0A4R7BT53"/>
<dbReference type="EMBL" id="SNZR01000016">
    <property type="protein sequence ID" value="TDR87287.1"/>
    <property type="molecule type" value="Genomic_DNA"/>
</dbReference>
<proteinExistence type="predicted"/>
<evidence type="ECO:0000313" key="3">
    <source>
        <dbReference type="Proteomes" id="UP000295122"/>
    </source>
</evidence>
<dbReference type="Proteomes" id="UP000295122">
    <property type="component" value="Unassembled WGS sequence"/>
</dbReference>